<name>A0A644YZ82_9ZZZZ</name>
<sequence length="73" mass="8490">MYKIIFMYTDGTKLSFENLKSIQYPASSWKNVSGDELLTHFFPLEADYHLQLENKGCMVSHKDLLVIEITKMS</sequence>
<reference evidence="1" key="1">
    <citation type="submission" date="2019-08" db="EMBL/GenBank/DDBJ databases">
        <authorList>
            <person name="Kucharzyk K."/>
            <person name="Murdoch R.W."/>
            <person name="Higgins S."/>
            <person name="Loffler F."/>
        </authorList>
    </citation>
    <scope>NUCLEOTIDE SEQUENCE</scope>
</reference>
<proteinExistence type="predicted"/>
<dbReference type="AlphaFoldDB" id="A0A644YZ82"/>
<organism evidence="1">
    <name type="scientific">bioreactor metagenome</name>
    <dbReference type="NCBI Taxonomy" id="1076179"/>
    <lineage>
        <taxon>unclassified sequences</taxon>
        <taxon>metagenomes</taxon>
        <taxon>ecological metagenomes</taxon>
    </lineage>
</organism>
<protein>
    <submittedName>
        <fullName evidence="1">Uncharacterized protein</fullName>
    </submittedName>
</protein>
<comment type="caution">
    <text evidence="1">The sequence shown here is derived from an EMBL/GenBank/DDBJ whole genome shotgun (WGS) entry which is preliminary data.</text>
</comment>
<gene>
    <name evidence="1" type="ORF">SDC9_80244</name>
</gene>
<accession>A0A644YZ82</accession>
<dbReference type="EMBL" id="VSSQ01006725">
    <property type="protein sequence ID" value="MPM33667.1"/>
    <property type="molecule type" value="Genomic_DNA"/>
</dbReference>
<evidence type="ECO:0000313" key="1">
    <source>
        <dbReference type="EMBL" id="MPM33667.1"/>
    </source>
</evidence>